<name>A0A9W9R5F6_PENBR</name>
<evidence type="ECO:0000313" key="2">
    <source>
        <dbReference type="Proteomes" id="UP001147695"/>
    </source>
</evidence>
<proteinExistence type="predicted"/>
<sequence>MSLVVSSERNGAALRSGGRRAVEFGISEVRHQPMSKAHKGFDLKVLMLGRRKFGIRTRKIAAR</sequence>
<reference evidence="1" key="1">
    <citation type="submission" date="2022-12" db="EMBL/GenBank/DDBJ databases">
        <authorList>
            <person name="Petersen C."/>
        </authorList>
    </citation>
    <scope>NUCLEOTIDE SEQUENCE</scope>
    <source>
        <strain evidence="1">IBT 35673</strain>
    </source>
</reference>
<dbReference type="Proteomes" id="UP001147695">
    <property type="component" value="Unassembled WGS sequence"/>
</dbReference>
<reference evidence="1" key="2">
    <citation type="journal article" date="2023" name="IMA Fungus">
        <title>Comparative genomic study of the Penicillium genus elucidates a diverse pangenome and 15 lateral gene transfer events.</title>
        <authorList>
            <person name="Petersen C."/>
            <person name="Sorensen T."/>
            <person name="Nielsen M.R."/>
            <person name="Sondergaard T.E."/>
            <person name="Sorensen J.L."/>
            <person name="Fitzpatrick D.A."/>
            <person name="Frisvad J.C."/>
            <person name="Nielsen K.L."/>
        </authorList>
    </citation>
    <scope>NUCLEOTIDE SEQUENCE</scope>
    <source>
        <strain evidence="1">IBT 35673</strain>
    </source>
</reference>
<comment type="caution">
    <text evidence="1">The sequence shown here is derived from an EMBL/GenBank/DDBJ whole genome shotgun (WGS) entry which is preliminary data.</text>
</comment>
<protein>
    <submittedName>
        <fullName evidence="1">Uncharacterized protein</fullName>
    </submittedName>
</protein>
<evidence type="ECO:0000313" key="1">
    <source>
        <dbReference type="EMBL" id="KAJ5352919.1"/>
    </source>
</evidence>
<dbReference type="EMBL" id="JAPZBQ010000001">
    <property type="protein sequence ID" value="KAJ5352919.1"/>
    <property type="molecule type" value="Genomic_DNA"/>
</dbReference>
<accession>A0A9W9R5F6</accession>
<dbReference type="AlphaFoldDB" id="A0A9W9R5F6"/>
<organism evidence="1 2">
    <name type="scientific">Penicillium brevicompactum</name>
    <dbReference type="NCBI Taxonomy" id="5074"/>
    <lineage>
        <taxon>Eukaryota</taxon>
        <taxon>Fungi</taxon>
        <taxon>Dikarya</taxon>
        <taxon>Ascomycota</taxon>
        <taxon>Pezizomycotina</taxon>
        <taxon>Eurotiomycetes</taxon>
        <taxon>Eurotiomycetidae</taxon>
        <taxon>Eurotiales</taxon>
        <taxon>Aspergillaceae</taxon>
        <taxon>Penicillium</taxon>
    </lineage>
</organism>
<gene>
    <name evidence="1" type="ORF">N7452_001893</name>
</gene>